<dbReference type="AlphaFoldDB" id="A0A1V9XXV0"/>
<accession>A0A1V9XXV0</accession>
<protein>
    <submittedName>
        <fullName evidence="2">Uncharacterized protein</fullName>
    </submittedName>
</protein>
<dbReference type="Proteomes" id="UP000192247">
    <property type="component" value="Unassembled WGS sequence"/>
</dbReference>
<reference evidence="2 3" key="1">
    <citation type="journal article" date="2017" name="Gigascience">
        <title>Draft genome of the honey bee ectoparasitic mite, Tropilaelaps mercedesae, is shaped by the parasitic life history.</title>
        <authorList>
            <person name="Dong X."/>
            <person name="Armstrong S.D."/>
            <person name="Xia D."/>
            <person name="Makepeace B.L."/>
            <person name="Darby A.C."/>
            <person name="Kadowaki T."/>
        </authorList>
    </citation>
    <scope>NUCLEOTIDE SEQUENCE [LARGE SCALE GENOMIC DNA]</scope>
    <source>
        <strain evidence="2">Wuxi-XJTLU</strain>
    </source>
</reference>
<feature type="transmembrane region" description="Helical" evidence="1">
    <location>
        <begin position="40"/>
        <end position="69"/>
    </location>
</feature>
<organism evidence="2 3">
    <name type="scientific">Tropilaelaps mercedesae</name>
    <dbReference type="NCBI Taxonomy" id="418985"/>
    <lineage>
        <taxon>Eukaryota</taxon>
        <taxon>Metazoa</taxon>
        <taxon>Ecdysozoa</taxon>
        <taxon>Arthropoda</taxon>
        <taxon>Chelicerata</taxon>
        <taxon>Arachnida</taxon>
        <taxon>Acari</taxon>
        <taxon>Parasitiformes</taxon>
        <taxon>Mesostigmata</taxon>
        <taxon>Gamasina</taxon>
        <taxon>Dermanyssoidea</taxon>
        <taxon>Laelapidae</taxon>
        <taxon>Tropilaelaps</taxon>
    </lineage>
</organism>
<keyword evidence="1" id="KW-0472">Membrane</keyword>
<dbReference type="InParanoid" id="A0A1V9XXV0"/>
<sequence>MAITSSETNKNLKYANFKVKYCQESSGSLDDFGENMPENWLYGLLALLTLLTAISIAMFIAVILGAFVLNTNATEIEPKVVNQPSMFYSESLDRGLPKRKSVRLFHPRVTTDLKG</sequence>
<dbReference type="EMBL" id="MNPL01002418">
    <property type="protein sequence ID" value="OQR78289.1"/>
    <property type="molecule type" value="Genomic_DNA"/>
</dbReference>
<evidence type="ECO:0000256" key="1">
    <source>
        <dbReference type="SAM" id="Phobius"/>
    </source>
</evidence>
<proteinExistence type="predicted"/>
<keyword evidence="1" id="KW-1133">Transmembrane helix</keyword>
<evidence type="ECO:0000313" key="2">
    <source>
        <dbReference type="EMBL" id="OQR78289.1"/>
    </source>
</evidence>
<keyword evidence="3" id="KW-1185">Reference proteome</keyword>
<name>A0A1V9XXV0_9ACAR</name>
<keyword evidence="1" id="KW-0812">Transmembrane</keyword>
<comment type="caution">
    <text evidence="2">The sequence shown here is derived from an EMBL/GenBank/DDBJ whole genome shotgun (WGS) entry which is preliminary data.</text>
</comment>
<evidence type="ECO:0000313" key="3">
    <source>
        <dbReference type="Proteomes" id="UP000192247"/>
    </source>
</evidence>
<gene>
    <name evidence="2" type="ORF">BIW11_06507</name>
</gene>